<evidence type="ECO:0000313" key="3">
    <source>
        <dbReference type="EMBL" id="QUC15880.1"/>
    </source>
</evidence>
<organism evidence="3 4">
    <name type="scientific">Ustilaginoidea virens</name>
    <name type="common">Rice false smut fungus</name>
    <name type="synonym">Villosiclava virens</name>
    <dbReference type="NCBI Taxonomy" id="1159556"/>
    <lineage>
        <taxon>Eukaryota</taxon>
        <taxon>Fungi</taxon>
        <taxon>Dikarya</taxon>
        <taxon>Ascomycota</taxon>
        <taxon>Pezizomycotina</taxon>
        <taxon>Sordariomycetes</taxon>
        <taxon>Hypocreomycetidae</taxon>
        <taxon>Hypocreales</taxon>
        <taxon>Clavicipitaceae</taxon>
        <taxon>Ustilaginoidea</taxon>
    </lineage>
</organism>
<dbReference type="GeneID" id="66060899"/>
<gene>
    <name evidence="3" type="ORF">UV8b_00121</name>
</gene>
<reference evidence="2" key="1">
    <citation type="submission" date="2017-02" db="EMBL/GenBank/DDBJ databases">
        <title>PCR markers derived from comparative genomics for detection and identification of the rice pathogen Ustilaginoidea virens in plant tissues.</title>
        <authorList>
            <person name="Tang J."/>
            <person name="Zheng L."/>
            <person name="Jia Q."/>
            <person name="Liu H."/>
            <person name="Hsiang T."/>
            <person name="Huang J."/>
        </authorList>
    </citation>
    <scope>NUCLEOTIDE SEQUENCE</scope>
    <source>
        <strain evidence="2">HWD-2</strain>
    </source>
</reference>
<dbReference type="KEGG" id="uvi:66060899"/>
<keyword evidence="4" id="KW-1185">Reference proteome</keyword>
<feature type="region of interest" description="Disordered" evidence="1">
    <location>
        <begin position="43"/>
        <end position="96"/>
    </location>
</feature>
<sequence>MPPLTTIAELLQSLLEPWAPHRGLGNVRLPRGRLALPPARLEPAAAASLSRRPVRKRAGGAGPATNSQGGRGRRRPAARQSRSRRIRRLGPRSRGRCAGPWDEFDLAAAPDTPSSAALPHVVGVLGQVSRRLGCDEHSAAEHGVGVGPFHVAIWRV</sequence>
<proteinExistence type="predicted"/>
<evidence type="ECO:0000313" key="2">
    <source>
        <dbReference type="EMBL" id="ARS01302.1"/>
    </source>
</evidence>
<accession>A0A063BTP2</accession>
<evidence type="ECO:0000256" key="1">
    <source>
        <dbReference type="SAM" id="MobiDB-lite"/>
    </source>
</evidence>
<dbReference type="HOGENOM" id="CLU_1688067_0_0_1"/>
<dbReference type="EMBL" id="CP072753">
    <property type="protein sequence ID" value="QUC15880.1"/>
    <property type="molecule type" value="Genomic_DNA"/>
</dbReference>
<dbReference type="EMBL" id="KY617807">
    <property type="protein sequence ID" value="ARS01302.1"/>
    <property type="molecule type" value="Genomic_DNA"/>
</dbReference>
<name>A0A063BTP2_USTVR</name>
<dbReference type="Proteomes" id="UP000027002">
    <property type="component" value="Chromosome 1"/>
</dbReference>
<evidence type="ECO:0000313" key="4">
    <source>
        <dbReference type="Proteomes" id="UP000027002"/>
    </source>
</evidence>
<feature type="compositionally biased region" description="Basic residues" evidence="1">
    <location>
        <begin position="71"/>
        <end position="95"/>
    </location>
</feature>
<dbReference type="AlphaFoldDB" id="A0A063BTP2"/>
<reference evidence="3" key="2">
    <citation type="submission" date="2020-03" db="EMBL/GenBank/DDBJ databases">
        <title>A mixture of massive structural variations and highly conserved coding sequences in Ustilaginoidea virens genome.</title>
        <authorList>
            <person name="Zhang K."/>
            <person name="Zhao Z."/>
            <person name="Zhang Z."/>
            <person name="Li Y."/>
            <person name="Hsiang T."/>
            <person name="Sun W."/>
        </authorList>
    </citation>
    <scope>NUCLEOTIDE SEQUENCE</scope>
    <source>
        <strain evidence="3">UV-8b</strain>
    </source>
</reference>
<protein>
    <submittedName>
        <fullName evidence="3">Uncharacterized protein</fullName>
    </submittedName>
</protein>
<dbReference type="RefSeq" id="XP_042993553.1">
    <property type="nucleotide sequence ID" value="XM_043137619.1"/>
</dbReference>